<dbReference type="Gene3D" id="3.90.1580.10">
    <property type="entry name" value="paralog of FGE (formylglycine-generating enzyme)"/>
    <property type="match status" value="1"/>
</dbReference>
<dbReference type="Proteomes" id="UP000009309">
    <property type="component" value="Unassembled WGS sequence"/>
</dbReference>
<keyword evidence="2" id="KW-0418">Kinase</keyword>
<keyword evidence="2" id="KW-0808">Transferase</keyword>
<dbReference type="InterPro" id="IPR005532">
    <property type="entry name" value="SUMF_dom"/>
</dbReference>
<protein>
    <submittedName>
        <fullName evidence="2">Serine/threonine-protein kinase pkn1</fullName>
        <ecNumber evidence="2">2.7.11.1</ecNumber>
    </submittedName>
</protein>
<proteinExistence type="predicted"/>
<dbReference type="GO" id="GO:0120147">
    <property type="term" value="F:formylglycine-generating oxidase activity"/>
    <property type="evidence" value="ECO:0007669"/>
    <property type="project" value="TreeGrafter"/>
</dbReference>
<dbReference type="PANTHER" id="PTHR23150:SF19">
    <property type="entry name" value="FORMYLGLYCINE-GENERATING ENZYME"/>
    <property type="match status" value="1"/>
</dbReference>
<gene>
    <name evidence="2" type="ORF">BN8_03604</name>
</gene>
<dbReference type="Pfam" id="PF03781">
    <property type="entry name" value="FGE-sulfatase"/>
    <property type="match status" value="1"/>
</dbReference>
<accession>I2GKL2</accession>
<dbReference type="InterPro" id="IPR051043">
    <property type="entry name" value="Sulfatase_Mod_Factor_Kinase"/>
</dbReference>
<dbReference type="SUPFAM" id="SSF56436">
    <property type="entry name" value="C-type lectin-like"/>
    <property type="match status" value="1"/>
</dbReference>
<organism evidence="2 3">
    <name type="scientific">Fibrisoma limi BUZ 3</name>
    <dbReference type="NCBI Taxonomy" id="1185876"/>
    <lineage>
        <taxon>Bacteria</taxon>
        <taxon>Pseudomonadati</taxon>
        <taxon>Bacteroidota</taxon>
        <taxon>Cytophagia</taxon>
        <taxon>Cytophagales</taxon>
        <taxon>Spirosomataceae</taxon>
        <taxon>Fibrisoma</taxon>
    </lineage>
</organism>
<dbReference type="EC" id="2.7.11.1" evidence="2"/>
<reference evidence="2 3" key="1">
    <citation type="journal article" date="2012" name="J. Bacteriol.">
        <title>Genome Sequence of the Filamentous Bacterium Fibrisoma limi BUZ 3T.</title>
        <authorList>
            <person name="Filippini M."/>
            <person name="Qi W."/>
            <person name="Jaenicke S."/>
            <person name="Goesmann A."/>
            <person name="Smits T.H."/>
            <person name="Bagheri H.C."/>
        </authorList>
    </citation>
    <scope>NUCLEOTIDE SEQUENCE [LARGE SCALE GENOMIC DNA]</scope>
    <source>
        <strain evidence="3">BUZ 3T</strain>
    </source>
</reference>
<evidence type="ECO:0000313" key="3">
    <source>
        <dbReference type="Proteomes" id="UP000009309"/>
    </source>
</evidence>
<dbReference type="GO" id="GO:0004674">
    <property type="term" value="F:protein serine/threonine kinase activity"/>
    <property type="evidence" value="ECO:0007669"/>
    <property type="project" value="UniProtKB-EC"/>
</dbReference>
<dbReference type="AlphaFoldDB" id="I2GKL2"/>
<evidence type="ECO:0000259" key="1">
    <source>
        <dbReference type="Pfam" id="PF03781"/>
    </source>
</evidence>
<dbReference type="eggNOG" id="COG1262">
    <property type="taxonomic scope" value="Bacteria"/>
</dbReference>
<sequence length="266" mass="31034">MVIRLIKILLLRLIFMRTQTLILCIVTAIMTEVNAQDTAFMPMIFVEGGSFIMGSDNDESHGDEKPLHNVKLSSFYIGKYEVTVAQYRRYCTETHITMPESPEKGWNDNDPIANIDWNDANKFALWMSERTGRTYRLPTEAQWEYAARGGQCSQGRIYAGSDSLDLVSWFNKNSDEQVHPIGQKWPNELGIYDMSGNVWEWARDWYSINYYSQSPDTDPENQTRSKYRVLRGGSWDCSPQFCRSVDRYIINPEFRDFRCGFRLVYQ</sequence>
<comment type="caution">
    <text evidence="2">The sequence shown here is derived from an EMBL/GenBank/DDBJ whole genome shotgun (WGS) entry which is preliminary data.</text>
</comment>
<evidence type="ECO:0000313" key="2">
    <source>
        <dbReference type="EMBL" id="CCH54438.1"/>
    </source>
</evidence>
<dbReference type="InterPro" id="IPR016187">
    <property type="entry name" value="CTDL_fold"/>
</dbReference>
<name>I2GKL2_9BACT</name>
<dbReference type="EMBL" id="CAIT01000007">
    <property type="protein sequence ID" value="CCH54438.1"/>
    <property type="molecule type" value="Genomic_DNA"/>
</dbReference>
<feature type="domain" description="Sulfatase-modifying factor enzyme-like" evidence="1">
    <location>
        <begin position="43"/>
        <end position="264"/>
    </location>
</feature>
<dbReference type="PANTHER" id="PTHR23150">
    <property type="entry name" value="SULFATASE MODIFYING FACTOR 1, 2"/>
    <property type="match status" value="1"/>
</dbReference>
<dbReference type="OrthoDB" id="1491336at2"/>
<keyword evidence="3" id="KW-1185">Reference proteome</keyword>
<dbReference type="InterPro" id="IPR042095">
    <property type="entry name" value="SUMF_sf"/>
</dbReference>
<dbReference type="STRING" id="1185876.BN8_03604"/>